<name>A0AAV2R112_MEGNR</name>
<proteinExistence type="predicted"/>
<keyword evidence="2" id="KW-1133">Transmembrane helix</keyword>
<dbReference type="Gene3D" id="2.160.20.10">
    <property type="entry name" value="Single-stranded right-handed beta-helix, Pectin lyase-like"/>
    <property type="match status" value="1"/>
</dbReference>
<keyword evidence="2" id="KW-0472">Membrane</keyword>
<evidence type="ECO:0000313" key="4">
    <source>
        <dbReference type="EMBL" id="CAL4105685.1"/>
    </source>
</evidence>
<evidence type="ECO:0000256" key="1">
    <source>
        <dbReference type="SAM" id="MobiDB-lite"/>
    </source>
</evidence>
<feature type="compositionally biased region" description="Basic and acidic residues" evidence="1">
    <location>
        <begin position="536"/>
        <end position="551"/>
    </location>
</feature>
<dbReference type="SUPFAM" id="SSF51126">
    <property type="entry name" value="Pectin lyase-like"/>
    <property type="match status" value="1"/>
</dbReference>
<protein>
    <submittedName>
        <fullName evidence="4">Uncharacterized protein</fullName>
    </submittedName>
</protein>
<feature type="chain" id="PRO_5043438757" evidence="3">
    <location>
        <begin position="21"/>
        <end position="570"/>
    </location>
</feature>
<organism evidence="4 5">
    <name type="scientific">Meganyctiphanes norvegica</name>
    <name type="common">Northern krill</name>
    <name type="synonym">Thysanopoda norvegica</name>
    <dbReference type="NCBI Taxonomy" id="48144"/>
    <lineage>
        <taxon>Eukaryota</taxon>
        <taxon>Metazoa</taxon>
        <taxon>Ecdysozoa</taxon>
        <taxon>Arthropoda</taxon>
        <taxon>Crustacea</taxon>
        <taxon>Multicrustacea</taxon>
        <taxon>Malacostraca</taxon>
        <taxon>Eumalacostraca</taxon>
        <taxon>Eucarida</taxon>
        <taxon>Euphausiacea</taxon>
        <taxon>Euphausiidae</taxon>
        <taxon>Meganyctiphanes</taxon>
    </lineage>
</organism>
<keyword evidence="3" id="KW-0732">Signal</keyword>
<dbReference type="Proteomes" id="UP001497623">
    <property type="component" value="Unassembled WGS sequence"/>
</dbReference>
<dbReference type="EMBL" id="CAXKWB010012840">
    <property type="protein sequence ID" value="CAL4105685.1"/>
    <property type="molecule type" value="Genomic_DNA"/>
</dbReference>
<dbReference type="InterPro" id="IPR011050">
    <property type="entry name" value="Pectin_lyase_fold/virulence"/>
</dbReference>
<gene>
    <name evidence="4" type="ORF">MNOR_LOCUS18150</name>
</gene>
<accession>A0AAV2R112</accession>
<evidence type="ECO:0000256" key="3">
    <source>
        <dbReference type="SAM" id="SignalP"/>
    </source>
</evidence>
<keyword evidence="2" id="KW-0812">Transmembrane</keyword>
<feature type="signal peptide" evidence="3">
    <location>
        <begin position="1"/>
        <end position="20"/>
    </location>
</feature>
<feature type="compositionally biased region" description="Basic and acidic residues" evidence="1">
    <location>
        <begin position="514"/>
        <end position="529"/>
    </location>
</feature>
<sequence>MAMWLKVIIFIAFLSIPTHTFSYRGDNHNENCEVNNTDIICDFKGEEMEIDKHFVNTFHGVSIKNCKKLVVKTEILLHNASTGPYVMSFENIDDLQLNSRSFALDLRKKDPQLLLQIINSKITELPSNLIESSERTPRIISRPKPATTTPTPIKIVHEGKLKVLIQNCTIKKINKNLINKFTILSFKIKDSHITEIDTSAVDSHLEGNFSLINNVFERTGKNSFILNNMTDPQQKLHMDSLMIINNIFVAGPLSTIIDAEIDGDANITGNYFPKLNESPWKLDVAKEVIISNNTFENVPEDGINVRAERKITIEKNYLLLLEKNCFRKINPKSQQTDLKILRNNITDFESNSLMVNDNWENNDVFIKDNIFKIICRCNISQTIKNGINSTLEVRPILDTDAGQWLKNSYCLKKNTNNLVPLSNLFVDCGGKGQNTKTKAMSVLYAFIGIIIVVAIVVLCKCLKHRQQKNDPLINSEYQSFSQPGLSIVMPEQRTYQETEIHVLFDQAEEIDNCPAKENDAGPQYEREPGDGEEEIQDKVKELSQELPKRDPSPLTRQSCPPAALGHENKF</sequence>
<evidence type="ECO:0000256" key="2">
    <source>
        <dbReference type="SAM" id="Phobius"/>
    </source>
</evidence>
<feature type="transmembrane region" description="Helical" evidence="2">
    <location>
        <begin position="442"/>
        <end position="462"/>
    </location>
</feature>
<dbReference type="AlphaFoldDB" id="A0AAV2R112"/>
<feature type="region of interest" description="Disordered" evidence="1">
    <location>
        <begin position="512"/>
        <end position="570"/>
    </location>
</feature>
<dbReference type="InterPro" id="IPR012334">
    <property type="entry name" value="Pectin_lyas_fold"/>
</dbReference>
<keyword evidence="5" id="KW-1185">Reference proteome</keyword>
<comment type="caution">
    <text evidence="4">The sequence shown here is derived from an EMBL/GenBank/DDBJ whole genome shotgun (WGS) entry which is preliminary data.</text>
</comment>
<reference evidence="4 5" key="1">
    <citation type="submission" date="2024-05" db="EMBL/GenBank/DDBJ databases">
        <authorList>
            <person name="Wallberg A."/>
        </authorList>
    </citation>
    <scope>NUCLEOTIDE SEQUENCE [LARGE SCALE GENOMIC DNA]</scope>
</reference>
<evidence type="ECO:0000313" key="5">
    <source>
        <dbReference type="Proteomes" id="UP001497623"/>
    </source>
</evidence>